<keyword evidence="2" id="KW-1185">Reference proteome</keyword>
<accession>A0A8J3T7V8</accession>
<dbReference type="EMBL" id="BOOK01000091">
    <property type="protein sequence ID" value="GII06046.1"/>
    <property type="molecule type" value="Genomic_DNA"/>
</dbReference>
<sequence length="57" mass="6586">MAARRDAGFDWEVFAEMLAYVRRRTDEEFGVYGVGAAESEALRERFGVWEKALRKGE</sequence>
<name>A0A8J3T7V8_9ACTN</name>
<dbReference type="Proteomes" id="UP000634476">
    <property type="component" value="Unassembled WGS sequence"/>
</dbReference>
<organism evidence="1 2">
    <name type="scientific">Planobispora takensis</name>
    <dbReference type="NCBI Taxonomy" id="1367882"/>
    <lineage>
        <taxon>Bacteria</taxon>
        <taxon>Bacillati</taxon>
        <taxon>Actinomycetota</taxon>
        <taxon>Actinomycetes</taxon>
        <taxon>Streptosporangiales</taxon>
        <taxon>Streptosporangiaceae</taxon>
        <taxon>Planobispora</taxon>
    </lineage>
</organism>
<evidence type="ECO:0000313" key="1">
    <source>
        <dbReference type="EMBL" id="GII06046.1"/>
    </source>
</evidence>
<protein>
    <submittedName>
        <fullName evidence="1">Uncharacterized protein</fullName>
    </submittedName>
</protein>
<gene>
    <name evidence="1" type="ORF">Pta02_80540</name>
</gene>
<comment type="caution">
    <text evidence="1">The sequence shown here is derived from an EMBL/GenBank/DDBJ whole genome shotgun (WGS) entry which is preliminary data.</text>
</comment>
<dbReference type="AlphaFoldDB" id="A0A8J3T7V8"/>
<reference evidence="1" key="1">
    <citation type="submission" date="2021-01" db="EMBL/GenBank/DDBJ databases">
        <title>Whole genome shotgun sequence of Planobispora takensis NBRC 109077.</title>
        <authorList>
            <person name="Komaki H."/>
            <person name="Tamura T."/>
        </authorList>
    </citation>
    <scope>NUCLEOTIDE SEQUENCE</scope>
    <source>
        <strain evidence="1">NBRC 109077</strain>
    </source>
</reference>
<evidence type="ECO:0000313" key="2">
    <source>
        <dbReference type="Proteomes" id="UP000634476"/>
    </source>
</evidence>
<proteinExistence type="predicted"/>